<dbReference type="CDD" id="cd00138">
    <property type="entry name" value="PLDc_SF"/>
    <property type="match status" value="1"/>
</dbReference>
<dbReference type="PROSITE" id="PS50035">
    <property type="entry name" value="PLD"/>
    <property type="match status" value="1"/>
</dbReference>
<dbReference type="AlphaFoldDB" id="A0ABD6DKK8"/>
<name>A0ABD6DKK8_9EURY</name>
<organism evidence="2 3">
    <name type="scientific">Haloarchaeobius litoreus</name>
    <dbReference type="NCBI Taxonomy" id="755306"/>
    <lineage>
        <taxon>Archaea</taxon>
        <taxon>Methanobacteriati</taxon>
        <taxon>Methanobacteriota</taxon>
        <taxon>Stenosarchaea group</taxon>
        <taxon>Halobacteria</taxon>
        <taxon>Halobacteriales</taxon>
        <taxon>Halorubellaceae</taxon>
        <taxon>Haloarchaeobius</taxon>
    </lineage>
</organism>
<evidence type="ECO:0000313" key="3">
    <source>
        <dbReference type="Proteomes" id="UP001597034"/>
    </source>
</evidence>
<keyword evidence="3" id="KW-1185">Reference proteome</keyword>
<evidence type="ECO:0000313" key="2">
    <source>
        <dbReference type="EMBL" id="MFD1646881.1"/>
    </source>
</evidence>
<feature type="domain" description="PLD phosphodiesterase" evidence="1">
    <location>
        <begin position="91"/>
        <end position="117"/>
    </location>
</feature>
<sequence>MVRAFSLTSDSLSYFIGWTLVHADRAVIVSPWLSDVELRFPVNEHLDSRQTNLLEAIETLPDTDVTFIVRTGESHNDFVQNRLPEDVSMLTVDDLHAKVVVCDEYAYLGSANITHGGLTLNREICEVIENEYGDTDTYLNEELDIRL</sequence>
<proteinExistence type="predicted"/>
<dbReference type="InterPro" id="IPR025202">
    <property type="entry name" value="PLD-like_dom"/>
</dbReference>
<dbReference type="InterPro" id="IPR001736">
    <property type="entry name" value="PLipase_D/transphosphatidylase"/>
</dbReference>
<reference evidence="2 3" key="1">
    <citation type="journal article" date="2019" name="Int. J. Syst. Evol. Microbiol.">
        <title>The Global Catalogue of Microorganisms (GCM) 10K type strain sequencing project: providing services to taxonomists for standard genome sequencing and annotation.</title>
        <authorList>
            <consortium name="The Broad Institute Genomics Platform"/>
            <consortium name="The Broad Institute Genome Sequencing Center for Infectious Disease"/>
            <person name="Wu L."/>
            <person name="Ma J."/>
        </authorList>
    </citation>
    <scope>NUCLEOTIDE SEQUENCE [LARGE SCALE GENOMIC DNA]</scope>
    <source>
        <strain evidence="2 3">CGMCC 1.10390</strain>
    </source>
</reference>
<dbReference type="EMBL" id="JBHUDO010000003">
    <property type="protein sequence ID" value="MFD1646881.1"/>
    <property type="molecule type" value="Genomic_DNA"/>
</dbReference>
<protein>
    <submittedName>
        <fullName evidence="2">Phospholipase D-like domain-containing protein</fullName>
    </submittedName>
</protein>
<dbReference type="Proteomes" id="UP001597034">
    <property type="component" value="Unassembled WGS sequence"/>
</dbReference>
<dbReference type="Pfam" id="PF13091">
    <property type="entry name" value="PLDc_2"/>
    <property type="match status" value="1"/>
</dbReference>
<accession>A0ABD6DKK8</accession>
<evidence type="ECO:0000259" key="1">
    <source>
        <dbReference type="PROSITE" id="PS50035"/>
    </source>
</evidence>
<dbReference type="RefSeq" id="WP_256401048.1">
    <property type="nucleotide sequence ID" value="NZ_JANHJR010000003.1"/>
</dbReference>
<gene>
    <name evidence="2" type="ORF">ACFSBL_14410</name>
</gene>
<dbReference type="SUPFAM" id="SSF56024">
    <property type="entry name" value="Phospholipase D/nuclease"/>
    <property type="match status" value="1"/>
</dbReference>
<dbReference type="Gene3D" id="3.30.870.10">
    <property type="entry name" value="Endonuclease Chain A"/>
    <property type="match status" value="1"/>
</dbReference>
<comment type="caution">
    <text evidence="2">The sequence shown here is derived from an EMBL/GenBank/DDBJ whole genome shotgun (WGS) entry which is preliminary data.</text>
</comment>